<evidence type="ECO:0000256" key="6">
    <source>
        <dbReference type="ARBA" id="ARBA00022882"/>
    </source>
</evidence>
<evidence type="ECO:0000313" key="14">
    <source>
        <dbReference type="EMBL" id="CAG9318026.1"/>
    </source>
</evidence>
<accession>A0AAU9JBD0</accession>
<keyword evidence="7" id="KW-0630">Potassium</keyword>
<dbReference type="CDD" id="cd00038">
    <property type="entry name" value="CAP_ED"/>
    <property type="match status" value="2"/>
</dbReference>
<evidence type="ECO:0000256" key="3">
    <source>
        <dbReference type="ARBA" id="ARBA00022538"/>
    </source>
</evidence>
<sequence>MLSKAKSHNESIHSSGYESVSHIEEDDDASLSLSFSSLRSSHSHLVSKVTLPEFMFHKSGFMRVKWDIFIIIVVLYNTFTIPYILGFAIEEMANPSIKAIGLINMIVFSGDIIMNFRTTYYDSTSGDEVFDTKEIAINYLKNRLVFDILAALPSEYFYDIPAFTLFKLTKLERILKVTNDLMFMKMTEWIKLFIRFCTILLWLGIYLHLLACFWFYLVNEQDDSHSWVPPCLSLDSNLKYLYESPNYFKYSQALYAMVFAYSGIEFWPRTTLQYAIGGILVLVGSIITAVVFGQISVIMASLTRESQRLSDLHDVVNTAMRNMKLPDELQMKITDYLTSSFKILDQQESYEDFSKLIPPSKKQKISACLFEKVFRESEFFEGNSQLIKFVLQKLDSQFFQPEYSVVNQFDTEDCIYFVGMGSCEVEVLDEYKNSHSVRILEPGSYFGEVSALYKTPRTASVKTRTYSTLAVITKPILGELLKKFPEVKQTFLNSVSTYKDNYKSFLKRTLARVPYFDNISPRAADHLIYSLDVENYAPNSYLFQQGQTIDKAFLILEGKVQIIFVVFDSNLTYILKNKHRHSSVYGGENLGLSSRSKKSNSGYGNLKGVKIVIDELGMGSVLCSRHLLMQYPATVICRVIEPTRVMVITNPDLEDLLVDFPKLKRKIEAQKIEMQVWDNFRQEYLRKQIPLDYSKCFKYDKTANRKAWKSKIKVKNEVIKLIMKKRNRKNTKVTSSVKAMVEKIRAIVTAEEKGHTAIALKISKGEIPPEALEVIDFLDSEKITNPVLTQFAIKTKELSKVVGTLSHKMSSMNEKLINVETACDDIGRKISRLQETTKALELSL</sequence>
<dbReference type="Proteomes" id="UP001162131">
    <property type="component" value="Unassembled WGS sequence"/>
</dbReference>
<protein>
    <recommendedName>
        <fullName evidence="13">Cyclic nucleotide-binding domain-containing protein</fullName>
    </recommendedName>
</protein>
<dbReference type="InterPro" id="IPR018490">
    <property type="entry name" value="cNMP-bd_dom_sf"/>
</dbReference>
<feature type="domain" description="Cyclic nucleotide-binding" evidence="13">
    <location>
        <begin position="390"/>
        <end position="498"/>
    </location>
</feature>
<evidence type="ECO:0000256" key="5">
    <source>
        <dbReference type="ARBA" id="ARBA00022826"/>
    </source>
</evidence>
<feature type="transmembrane region" description="Helical" evidence="12">
    <location>
        <begin position="95"/>
        <end position="114"/>
    </location>
</feature>
<keyword evidence="6" id="KW-0851">Voltage-gated channel</keyword>
<keyword evidence="15" id="KW-1185">Reference proteome</keyword>
<dbReference type="Pfam" id="PF00027">
    <property type="entry name" value="cNMP_binding"/>
    <property type="match status" value="1"/>
</dbReference>
<dbReference type="InterPro" id="IPR005821">
    <property type="entry name" value="Ion_trans_dom"/>
</dbReference>
<evidence type="ECO:0000256" key="2">
    <source>
        <dbReference type="ARBA" id="ARBA00022448"/>
    </source>
</evidence>
<evidence type="ECO:0000256" key="4">
    <source>
        <dbReference type="ARBA" id="ARBA00022692"/>
    </source>
</evidence>
<gene>
    <name evidence="14" type="ORF">BSTOLATCC_MIC20510</name>
</gene>
<dbReference type="PANTHER" id="PTHR10217:SF435">
    <property type="entry name" value="POTASSIUM VOLTAGE-GATED CHANNEL PROTEIN EAG"/>
    <property type="match status" value="1"/>
</dbReference>
<dbReference type="InterPro" id="IPR014710">
    <property type="entry name" value="RmlC-like_jellyroll"/>
</dbReference>
<dbReference type="PROSITE" id="PS50042">
    <property type="entry name" value="CNMP_BINDING_3"/>
    <property type="match status" value="2"/>
</dbReference>
<feature type="transmembrane region" description="Helical" evidence="12">
    <location>
        <begin position="192"/>
        <end position="217"/>
    </location>
</feature>
<feature type="transmembrane region" description="Helical" evidence="12">
    <location>
        <begin position="279"/>
        <end position="302"/>
    </location>
</feature>
<dbReference type="InterPro" id="IPR003938">
    <property type="entry name" value="K_chnl_volt-dep_EAG/ELK/ERG"/>
</dbReference>
<proteinExistence type="predicted"/>
<keyword evidence="8 12" id="KW-1133">Transmembrane helix</keyword>
<evidence type="ECO:0000256" key="1">
    <source>
        <dbReference type="ARBA" id="ARBA00004141"/>
    </source>
</evidence>
<evidence type="ECO:0000256" key="7">
    <source>
        <dbReference type="ARBA" id="ARBA00022958"/>
    </source>
</evidence>
<dbReference type="GO" id="GO:0005249">
    <property type="term" value="F:voltage-gated potassium channel activity"/>
    <property type="evidence" value="ECO:0007669"/>
    <property type="project" value="InterPro"/>
</dbReference>
<keyword evidence="3" id="KW-0633">Potassium transport</keyword>
<evidence type="ECO:0000256" key="10">
    <source>
        <dbReference type="ARBA" id="ARBA00023136"/>
    </source>
</evidence>
<dbReference type="Gene3D" id="1.10.287.70">
    <property type="match status" value="1"/>
</dbReference>
<dbReference type="InterPro" id="IPR000595">
    <property type="entry name" value="cNMP-bd_dom"/>
</dbReference>
<evidence type="ECO:0000256" key="11">
    <source>
        <dbReference type="ARBA" id="ARBA00023303"/>
    </source>
</evidence>
<dbReference type="SMART" id="SM00100">
    <property type="entry name" value="cNMP"/>
    <property type="match status" value="2"/>
</dbReference>
<dbReference type="Gene3D" id="2.60.120.10">
    <property type="entry name" value="Jelly Rolls"/>
    <property type="match status" value="2"/>
</dbReference>
<keyword evidence="9" id="KW-0406">Ion transport</keyword>
<keyword evidence="10 12" id="KW-0472">Membrane</keyword>
<dbReference type="SUPFAM" id="SSF81324">
    <property type="entry name" value="Voltage-gated potassium channels"/>
    <property type="match status" value="1"/>
</dbReference>
<evidence type="ECO:0000256" key="12">
    <source>
        <dbReference type="SAM" id="Phobius"/>
    </source>
</evidence>
<dbReference type="AlphaFoldDB" id="A0AAU9JBD0"/>
<keyword evidence="5" id="KW-0631">Potassium channel</keyword>
<dbReference type="PANTHER" id="PTHR10217">
    <property type="entry name" value="VOLTAGE AND LIGAND GATED POTASSIUM CHANNEL"/>
    <property type="match status" value="1"/>
</dbReference>
<name>A0AAU9JBD0_9CILI</name>
<feature type="transmembrane region" description="Helical" evidence="12">
    <location>
        <begin position="247"/>
        <end position="267"/>
    </location>
</feature>
<comment type="caution">
    <text evidence="14">The sequence shown here is derived from an EMBL/GenBank/DDBJ whole genome shotgun (WGS) entry which is preliminary data.</text>
</comment>
<evidence type="ECO:0000256" key="8">
    <source>
        <dbReference type="ARBA" id="ARBA00022989"/>
    </source>
</evidence>
<dbReference type="GO" id="GO:0042391">
    <property type="term" value="P:regulation of membrane potential"/>
    <property type="evidence" value="ECO:0007669"/>
    <property type="project" value="TreeGrafter"/>
</dbReference>
<feature type="domain" description="Cyclic nucleotide-binding" evidence="13">
    <location>
        <begin position="515"/>
        <end position="563"/>
    </location>
</feature>
<comment type="subcellular location">
    <subcellularLocation>
        <location evidence="1">Membrane</location>
        <topology evidence="1">Multi-pass membrane protein</topology>
    </subcellularLocation>
</comment>
<dbReference type="PRINTS" id="PR01463">
    <property type="entry name" value="EAGCHANLFMLY"/>
</dbReference>
<keyword evidence="11" id="KW-0407">Ion channel</keyword>
<keyword evidence="4 12" id="KW-0812">Transmembrane</keyword>
<dbReference type="Pfam" id="PF00520">
    <property type="entry name" value="Ion_trans"/>
    <property type="match status" value="1"/>
</dbReference>
<dbReference type="SUPFAM" id="SSF51206">
    <property type="entry name" value="cAMP-binding domain-like"/>
    <property type="match status" value="2"/>
</dbReference>
<evidence type="ECO:0000256" key="9">
    <source>
        <dbReference type="ARBA" id="ARBA00023065"/>
    </source>
</evidence>
<reference evidence="14" key="1">
    <citation type="submission" date="2021-09" db="EMBL/GenBank/DDBJ databases">
        <authorList>
            <consortium name="AG Swart"/>
            <person name="Singh M."/>
            <person name="Singh A."/>
            <person name="Seah K."/>
            <person name="Emmerich C."/>
        </authorList>
    </citation>
    <scope>NUCLEOTIDE SEQUENCE</scope>
    <source>
        <strain evidence="14">ATCC30299</strain>
    </source>
</reference>
<feature type="transmembrane region" description="Helical" evidence="12">
    <location>
        <begin position="68"/>
        <end position="89"/>
    </location>
</feature>
<dbReference type="GO" id="GO:0005886">
    <property type="term" value="C:plasma membrane"/>
    <property type="evidence" value="ECO:0007669"/>
    <property type="project" value="TreeGrafter"/>
</dbReference>
<dbReference type="GO" id="GO:0034702">
    <property type="term" value="C:monoatomic ion channel complex"/>
    <property type="evidence" value="ECO:0007669"/>
    <property type="project" value="UniProtKB-KW"/>
</dbReference>
<evidence type="ECO:0000259" key="13">
    <source>
        <dbReference type="PROSITE" id="PS50042"/>
    </source>
</evidence>
<dbReference type="InterPro" id="IPR050818">
    <property type="entry name" value="KCNH_animal-type"/>
</dbReference>
<keyword evidence="2" id="KW-0813">Transport</keyword>
<organism evidence="14 15">
    <name type="scientific">Blepharisma stoltei</name>
    <dbReference type="NCBI Taxonomy" id="1481888"/>
    <lineage>
        <taxon>Eukaryota</taxon>
        <taxon>Sar</taxon>
        <taxon>Alveolata</taxon>
        <taxon>Ciliophora</taxon>
        <taxon>Postciliodesmatophora</taxon>
        <taxon>Heterotrichea</taxon>
        <taxon>Heterotrichida</taxon>
        <taxon>Blepharismidae</taxon>
        <taxon>Blepharisma</taxon>
    </lineage>
</organism>
<evidence type="ECO:0000313" key="15">
    <source>
        <dbReference type="Proteomes" id="UP001162131"/>
    </source>
</evidence>
<dbReference type="EMBL" id="CAJZBQ010000020">
    <property type="protein sequence ID" value="CAG9318026.1"/>
    <property type="molecule type" value="Genomic_DNA"/>
</dbReference>